<reference evidence="9" key="1">
    <citation type="submission" date="2020-03" db="EMBL/GenBank/DDBJ databases">
        <title>Draft sequencing of Calidifontibacter sp. DB0510.</title>
        <authorList>
            <person name="Kim D.-U."/>
        </authorList>
    </citation>
    <scope>NUCLEOTIDE SEQUENCE</scope>
    <source>
        <strain evidence="9">DB0510</strain>
    </source>
</reference>
<feature type="transmembrane region" description="Helical" evidence="7">
    <location>
        <begin position="325"/>
        <end position="349"/>
    </location>
</feature>
<keyword evidence="5 7" id="KW-0472">Membrane</keyword>
<dbReference type="InterPro" id="IPR003838">
    <property type="entry name" value="ABC3_permease_C"/>
</dbReference>
<dbReference type="PANTHER" id="PTHR30572">
    <property type="entry name" value="MEMBRANE COMPONENT OF TRANSPORTER-RELATED"/>
    <property type="match status" value="1"/>
</dbReference>
<dbReference type="AlphaFoldDB" id="A0A967AWE9"/>
<evidence type="ECO:0000256" key="5">
    <source>
        <dbReference type="ARBA" id="ARBA00023136"/>
    </source>
</evidence>
<keyword evidence="3 7" id="KW-0812">Transmembrane</keyword>
<dbReference type="Pfam" id="PF02687">
    <property type="entry name" value="FtsX"/>
    <property type="match status" value="2"/>
</dbReference>
<dbReference type="InterPro" id="IPR050250">
    <property type="entry name" value="Macrolide_Exporter_MacB"/>
</dbReference>
<evidence type="ECO:0000256" key="3">
    <source>
        <dbReference type="ARBA" id="ARBA00022692"/>
    </source>
</evidence>
<evidence type="ECO:0000256" key="6">
    <source>
        <dbReference type="ARBA" id="ARBA00038076"/>
    </source>
</evidence>
<feature type="domain" description="ABC3 transporter permease C-terminal" evidence="8">
    <location>
        <begin position="335"/>
        <end position="454"/>
    </location>
</feature>
<evidence type="ECO:0000313" key="10">
    <source>
        <dbReference type="Proteomes" id="UP000744769"/>
    </source>
</evidence>
<feature type="transmembrane region" description="Helical" evidence="7">
    <location>
        <begin position="417"/>
        <end position="441"/>
    </location>
</feature>
<gene>
    <name evidence="9" type="ORF">G9U51_00110</name>
</gene>
<keyword evidence="10" id="KW-1185">Reference proteome</keyword>
<proteinExistence type="inferred from homology"/>
<evidence type="ECO:0000256" key="2">
    <source>
        <dbReference type="ARBA" id="ARBA00022475"/>
    </source>
</evidence>
<keyword evidence="4 7" id="KW-1133">Transmembrane helix</keyword>
<sequence>MRRGLVMGGLRESTTVVLVAGLAGFYGATLAMVSSVMNALAEKDGGSAGIILGIVSAVFIGIALYVAAVVMSGCVATVIAGRLRQIALLRLLGADARSLRASVRRSCATAGAIGGAAGAAVGILGSDAVRTVLVARGTLPRADYPWVTPSSVLVVLPIVGAAAVAGFLGSRKVLDVAPAQAMTGAAIAVPSRTGSALRAGLASTLMLGGLGLLVLGAMLGEDGSTSGFFTAFLGSIVSATGLLTGASFFVPWVVRGFSRLLGGGPVTRIARRNAVSDRMRTTRSTIGLIVGVTLVTTFASGFSALQASVNGWEMPPEQRAEAQAVLGATSTVMVCIVVISSIIAAVGFVSTMSLTVIQRGREIGLVRALGFTQAQVRSMITRESIALGATAVITGIGLGLVYGSFGAQSLVGGQTDGFVWGIPGPLLAVIAICGVLLVLAASQPPARRAVRVTPTAALRIEA</sequence>
<comment type="similarity">
    <text evidence="6">Belongs to the ABC-4 integral membrane protein family.</text>
</comment>
<dbReference type="Proteomes" id="UP000744769">
    <property type="component" value="Unassembled WGS sequence"/>
</dbReference>
<dbReference type="RefSeq" id="WP_166191429.1">
    <property type="nucleotide sequence ID" value="NZ_JAAOIV010000001.1"/>
</dbReference>
<evidence type="ECO:0000259" key="8">
    <source>
        <dbReference type="Pfam" id="PF02687"/>
    </source>
</evidence>
<feature type="transmembrane region" description="Helical" evidence="7">
    <location>
        <begin position="199"/>
        <end position="219"/>
    </location>
</feature>
<feature type="transmembrane region" description="Helical" evidence="7">
    <location>
        <begin position="107"/>
        <end position="126"/>
    </location>
</feature>
<feature type="transmembrane region" description="Helical" evidence="7">
    <location>
        <begin position="146"/>
        <end position="168"/>
    </location>
</feature>
<comment type="subcellular location">
    <subcellularLocation>
        <location evidence="1">Cell membrane</location>
        <topology evidence="1">Multi-pass membrane protein</topology>
    </subcellularLocation>
</comment>
<feature type="transmembrane region" description="Helical" evidence="7">
    <location>
        <begin position="51"/>
        <end position="80"/>
    </location>
</feature>
<feature type="domain" description="ABC3 transporter permease C-terminal" evidence="8">
    <location>
        <begin position="58"/>
        <end position="174"/>
    </location>
</feature>
<accession>A0A967AWE9</accession>
<keyword evidence="2" id="KW-1003">Cell membrane</keyword>
<feature type="transmembrane region" description="Helical" evidence="7">
    <location>
        <begin position="286"/>
        <end position="305"/>
    </location>
</feature>
<dbReference type="PANTHER" id="PTHR30572:SF4">
    <property type="entry name" value="ABC TRANSPORTER PERMEASE YTRF"/>
    <property type="match status" value="1"/>
</dbReference>
<protein>
    <submittedName>
        <fullName evidence="9">FtsX-like permease family protein</fullName>
    </submittedName>
</protein>
<evidence type="ECO:0000256" key="7">
    <source>
        <dbReference type="SAM" id="Phobius"/>
    </source>
</evidence>
<dbReference type="GO" id="GO:0005886">
    <property type="term" value="C:plasma membrane"/>
    <property type="evidence" value="ECO:0007669"/>
    <property type="project" value="UniProtKB-SubCell"/>
</dbReference>
<dbReference type="GO" id="GO:0022857">
    <property type="term" value="F:transmembrane transporter activity"/>
    <property type="evidence" value="ECO:0007669"/>
    <property type="project" value="TreeGrafter"/>
</dbReference>
<organism evidence="9 10">
    <name type="scientific">Metallococcus carri</name>
    <dbReference type="NCBI Taxonomy" id="1656884"/>
    <lineage>
        <taxon>Bacteria</taxon>
        <taxon>Bacillati</taxon>
        <taxon>Actinomycetota</taxon>
        <taxon>Actinomycetes</taxon>
        <taxon>Micrococcales</taxon>
        <taxon>Dermacoccaceae</taxon>
        <taxon>Metallococcus</taxon>
    </lineage>
</organism>
<dbReference type="EMBL" id="JAAOIV010000001">
    <property type="protein sequence ID" value="NHN54186.1"/>
    <property type="molecule type" value="Genomic_DNA"/>
</dbReference>
<name>A0A967AWE9_9MICO</name>
<comment type="caution">
    <text evidence="9">The sequence shown here is derived from an EMBL/GenBank/DDBJ whole genome shotgun (WGS) entry which is preliminary data.</text>
</comment>
<feature type="transmembrane region" description="Helical" evidence="7">
    <location>
        <begin position="231"/>
        <end position="254"/>
    </location>
</feature>
<evidence type="ECO:0000256" key="4">
    <source>
        <dbReference type="ARBA" id="ARBA00022989"/>
    </source>
</evidence>
<evidence type="ECO:0000256" key="1">
    <source>
        <dbReference type="ARBA" id="ARBA00004651"/>
    </source>
</evidence>
<evidence type="ECO:0000313" key="9">
    <source>
        <dbReference type="EMBL" id="NHN54186.1"/>
    </source>
</evidence>
<feature type="transmembrane region" description="Helical" evidence="7">
    <location>
        <begin position="385"/>
        <end position="405"/>
    </location>
</feature>